<name>X1G4H7_9ZZZZ</name>
<proteinExistence type="predicted"/>
<evidence type="ECO:0000313" key="1">
    <source>
        <dbReference type="EMBL" id="GAH39725.1"/>
    </source>
</evidence>
<organism evidence="1">
    <name type="scientific">marine sediment metagenome</name>
    <dbReference type="NCBI Taxonomy" id="412755"/>
    <lineage>
        <taxon>unclassified sequences</taxon>
        <taxon>metagenomes</taxon>
        <taxon>ecological metagenomes</taxon>
    </lineage>
</organism>
<dbReference type="AlphaFoldDB" id="X1G4H7"/>
<sequence>MTKIPQRPDVCLCEICLIFKKKGEGKVTGESFICGTCIDQAKTVFSKLGMTAGEKGVNGK</sequence>
<gene>
    <name evidence="1" type="ORF">S03H2_20766</name>
</gene>
<comment type="caution">
    <text evidence="1">The sequence shown here is derived from an EMBL/GenBank/DDBJ whole genome shotgun (WGS) entry which is preliminary data.</text>
</comment>
<protein>
    <submittedName>
        <fullName evidence="1">Uncharacterized protein</fullName>
    </submittedName>
</protein>
<reference evidence="1" key="1">
    <citation type="journal article" date="2014" name="Front. Microbiol.">
        <title>High frequency of phylogenetically diverse reductive dehalogenase-homologous genes in deep subseafloor sedimentary metagenomes.</title>
        <authorList>
            <person name="Kawai M."/>
            <person name="Futagami T."/>
            <person name="Toyoda A."/>
            <person name="Takaki Y."/>
            <person name="Nishi S."/>
            <person name="Hori S."/>
            <person name="Arai W."/>
            <person name="Tsubouchi T."/>
            <person name="Morono Y."/>
            <person name="Uchiyama I."/>
            <person name="Ito T."/>
            <person name="Fujiyama A."/>
            <person name="Inagaki F."/>
            <person name="Takami H."/>
        </authorList>
    </citation>
    <scope>NUCLEOTIDE SEQUENCE</scope>
    <source>
        <strain evidence="1">Expedition CK06-06</strain>
    </source>
</reference>
<dbReference type="EMBL" id="BARU01010980">
    <property type="protein sequence ID" value="GAH39725.1"/>
    <property type="molecule type" value="Genomic_DNA"/>
</dbReference>
<accession>X1G4H7</accession>